<reference evidence="4" key="1">
    <citation type="journal article" date="2014" name="Int. J. Syst. Evol. Microbiol.">
        <title>Complete genome sequence of Corynebacterium casei LMG S-19264T (=DSM 44701T), isolated from a smear-ripened cheese.</title>
        <authorList>
            <consortium name="US DOE Joint Genome Institute (JGI-PGF)"/>
            <person name="Walter F."/>
            <person name="Albersmeier A."/>
            <person name="Kalinowski J."/>
            <person name="Ruckert C."/>
        </authorList>
    </citation>
    <scope>NUCLEOTIDE SEQUENCE</scope>
    <source>
        <strain evidence="4">JCM 5016</strain>
    </source>
</reference>
<feature type="signal peptide" evidence="2">
    <location>
        <begin position="1"/>
        <end position="28"/>
    </location>
</feature>
<dbReference type="Proteomes" id="UP000623010">
    <property type="component" value="Unassembled WGS sequence"/>
</dbReference>
<dbReference type="Gene3D" id="3.10.450.50">
    <property type="match status" value="1"/>
</dbReference>
<feature type="domain" description="SnoaL-like" evidence="3">
    <location>
        <begin position="55"/>
        <end position="111"/>
    </location>
</feature>
<sequence length="146" mass="15346">MTLRPARRSLFRAGAAAVPLLTAPPALAGRAVAAPSGEQPGSQALTRAFVSRWTTAYLEAWRTKDAAAAVRLFAPDALYEAVPGDESQTYRGRDAIGRYWRDVTSGQSDIGHRQGTPSSPATGRPSKCGSPCAPRPPIRTGTTGSP</sequence>
<name>A0A918RJI6_9ACTN</name>
<dbReference type="EMBL" id="BMWH01000017">
    <property type="protein sequence ID" value="GGZ97427.1"/>
    <property type="molecule type" value="Genomic_DNA"/>
</dbReference>
<organism evidence="4 5">
    <name type="scientific">Streptomyces echinoruber</name>
    <dbReference type="NCBI Taxonomy" id="68898"/>
    <lineage>
        <taxon>Bacteria</taxon>
        <taxon>Bacillati</taxon>
        <taxon>Actinomycetota</taxon>
        <taxon>Actinomycetes</taxon>
        <taxon>Kitasatosporales</taxon>
        <taxon>Streptomycetaceae</taxon>
        <taxon>Streptomyces</taxon>
    </lineage>
</organism>
<proteinExistence type="predicted"/>
<accession>A0A918RJI6</accession>
<evidence type="ECO:0000313" key="4">
    <source>
        <dbReference type="EMBL" id="GGZ97427.1"/>
    </source>
</evidence>
<dbReference type="RefSeq" id="WP_229879758.1">
    <property type="nucleotide sequence ID" value="NZ_BMWH01000017.1"/>
</dbReference>
<dbReference type="InterPro" id="IPR037401">
    <property type="entry name" value="SnoaL-like"/>
</dbReference>
<protein>
    <recommendedName>
        <fullName evidence="3">SnoaL-like domain-containing protein</fullName>
    </recommendedName>
</protein>
<keyword evidence="5" id="KW-1185">Reference proteome</keyword>
<reference evidence="4" key="2">
    <citation type="submission" date="2020-09" db="EMBL/GenBank/DDBJ databases">
        <authorList>
            <person name="Sun Q."/>
            <person name="Ohkuma M."/>
        </authorList>
    </citation>
    <scope>NUCLEOTIDE SEQUENCE</scope>
    <source>
        <strain evidence="4">JCM 5016</strain>
    </source>
</reference>
<dbReference type="Pfam" id="PF12680">
    <property type="entry name" value="SnoaL_2"/>
    <property type="match status" value="1"/>
</dbReference>
<dbReference type="AlphaFoldDB" id="A0A918RJI6"/>
<feature type="region of interest" description="Disordered" evidence="1">
    <location>
        <begin position="101"/>
        <end position="146"/>
    </location>
</feature>
<feature type="chain" id="PRO_5038735118" description="SnoaL-like domain-containing protein" evidence="2">
    <location>
        <begin position="29"/>
        <end position="146"/>
    </location>
</feature>
<comment type="caution">
    <text evidence="4">The sequence shown here is derived from an EMBL/GenBank/DDBJ whole genome shotgun (WGS) entry which is preliminary data.</text>
</comment>
<dbReference type="PROSITE" id="PS51318">
    <property type="entry name" value="TAT"/>
    <property type="match status" value="1"/>
</dbReference>
<evidence type="ECO:0000256" key="2">
    <source>
        <dbReference type="SAM" id="SignalP"/>
    </source>
</evidence>
<evidence type="ECO:0000256" key="1">
    <source>
        <dbReference type="SAM" id="MobiDB-lite"/>
    </source>
</evidence>
<gene>
    <name evidence="4" type="ORF">GCM10010389_40770</name>
</gene>
<dbReference type="InterPro" id="IPR032710">
    <property type="entry name" value="NTF2-like_dom_sf"/>
</dbReference>
<dbReference type="CDD" id="cd00531">
    <property type="entry name" value="NTF2_like"/>
    <property type="match status" value="1"/>
</dbReference>
<evidence type="ECO:0000259" key="3">
    <source>
        <dbReference type="Pfam" id="PF12680"/>
    </source>
</evidence>
<dbReference type="SUPFAM" id="SSF54427">
    <property type="entry name" value="NTF2-like"/>
    <property type="match status" value="1"/>
</dbReference>
<dbReference type="InterPro" id="IPR006311">
    <property type="entry name" value="TAT_signal"/>
</dbReference>
<evidence type="ECO:0000313" key="5">
    <source>
        <dbReference type="Proteomes" id="UP000623010"/>
    </source>
</evidence>
<keyword evidence="2" id="KW-0732">Signal</keyword>